<evidence type="ECO:0000256" key="1">
    <source>
        <dbReference type="SAM" id="SignalP"/>
    </source>
</evidence>
<organism evidence="2 3">
    <name type="scientific">Shewanella eurypsychrophilus</name>
    <dbReference type="NCBI Taxonomy" id="2593656"/>
    <lineage>
        <taxon>Bacteria</taxon>
        <taxon>Pseudomonadati</taxon>
        <taxon>Pseudomonadota</taxon>
        <taxon>Gammaproteobacteria</taxon>
        <taxon>Alteromonadales</taxon>
        <taxon>Shewanellaceae</taxon>
        <taxon>Shewanella</taxon>
    </lineage>
</organism>
<feature type="signal peptide" evidence="1">
    <location>
        <begin position="1"/>
        <end position="18"/>
    </location>
</feature>
<protein>
    <submittedName>
        <fullName evidence="2">YcfL family protein</fullName>
    </submittedName>
</protein>
<dbReference type="EMBL" id="CP045503">
    <property type="protein sequence ID" value="QPG57644.1"/>
    <property type="molecule type" value="Genomic_DNA"/>
</dbReference>
<dbReference type="CDD" id="cd09030">
    <property type="entry name" value="DUF1425"/>
    <property type="match status" value="1"/>
</dbReference>
<dbReference type="PROSITE" id="PS51257">
    <property type="entry name" value="PROKAR_LIPOPROTEIN"/>
    <property type="match status" value="1"/>
</dbReference>
<name>A0ABX6V5H5_9GAMM</name>
<evidence type="ECO:0000313" key="3">
    <source>
        <dbReference type="Proteomes" id="UP000316416"/>
    </source>
</evidence>
<accession>A0ABX6V5H5</accession>
<dbReference type="Gene3D" id="2.60.40.3230">
    <property type="match status" value="1"/>
</dbReference>
<reference evidence="2" key="1">
    <citation type="submission" date="2021-07" db="EMBL/GenBank/DDBJ databases">
        <title>Shewanella sp. YLB-07 whole genome sequence.</title>
        <authorList>
            <person name="Yu L."/>
        </authorList>
    </citation>
    <scope>NUCLEOTIDE SEQUENCE</scope>
    <source>
        <strain evidence="2">YLB-08</strain>
    </source>
</reference>
<sequence>MKKLLLAFVSVMVITACAQHTAGVMASSTGEIRVDNSSFASKVGVDQLKARQQGDLLQGAGVIMSKVSTDLRLQYKFTWYDINGYTLEDDGSSWKSLKLHGMQRMQVTAAAPNANAVRYEIYVRKAFSN</sequence>
<dbReference type="RefSeq" id="WP_142870464.1">
    <property type="nucleotide sequence ID" value="NZ_CP045503.2"/>
</dbReference>
<feature type="chain" id="PRO_5045423191" evidence="1">
    <location>
        <begin position="19"/>
        <end position="129"/>
    </location>
</feature>
<dbReference type="InterPro" id="IPR038483">
    <property type="entry name" value="YcfL-like_sf"/>
</dbReference>
<gene>
    <name evidence="2" type="ORF">FM038_009440</name>
</gene>
<proteinExistence type="predicted"/>
<keyword evidence="3" id="KW-1185">Reference proteome</keyword>
<dbReference type="InterPro" id="IPR010824">
    <property type="entry name" value="DUF1425"/>
</dbReference>
<dbReference type="Proteomes" id="UP000316416">
    <property type="component" value="Chromosome"/>
</dbReference>
<keyword evidence="1" id="KW-0732">Signal</keyword>
<dbReference type="Pfam" id="PF07233">
    <property type="entry name" value="DUF1425"/>
    <property type="match status" value="1"/>
</dbReference>
<evidence type="ECO:0000313" key="2">
    <source>
        <dbReference type="EMBL" id="QPG57644.1"/>
    </source>
</evidence>